<protein>
    <submittedName>
        <fullName evidence="2">Uncharacterized protein</fullName>
    </submittedName>
</protein>
<sequence>MSPRALIFTRPSRHRQLSASSRCLPGRFASKLLKRLTVESDLENIGDNVIISHRAFDKQLTYLIMSSSTYDIAYYYCVSHIPAATIPASRLSNILDTMHQGRPLTAYSLNYLLQQNLPGLYQLATGQISYDAYITALDPAFVASQQIAQAEYQAKEAQRLAREAEYLRSRAALSAASGRNPKNDKSSFGEVSIPAGEFHKADSEAQRKLRRQREREASEAVLKAQRVRQAELAEQRDRNRKAAAATYHVRTSDPDYIVPTSHDIACYYHVNYIPGMVSPPMSDILDALIRGIHLTQDDLNYLKLQAPAALHQLALGRITFDSYIATVEAAEAAETARKARVEAAEAARVARESDPDYIAMMQTRALCREYGIDLNGQSPPQRMTTILRSVDSGNRLPKEDFVWLKTAGKRYFTEKLQKAYHQKEAEFYASEYSRTLDPWNVVNASGHYRKCDQPERALELLDSFATNRLKHPKIKSAVCTTRGGVMRDLGRRPEALQLGDQAHELQPQDFRPCTLLGAVHMELGDFDSGREWYAKAAERGASEHSIDTELRSIFQRADKASRAAMKIFLLAEDPKRYRWVNDKRYQDTAVAGKS</sequence>
<dbReference type="Gene3D" id="1.25.40.10">
    <property type="entry name" value="Tetratricopeptide repeat domain"/>
    <property type="match status" value="1"/>
</dbReference>
<accession>A0A1A8XHL9</accession>
<reference evidence="2 3" key="1">
    <citation type="submission" date="2016-06" db="EMBL/GenBank/DDBJ databases">
        <authorList>
            <person name="Kjaerup R.B."/>
            <person name="Dalgaard T.S."/>
            <person name="Juul-Madsen H.R."/>
        </authorList>
    </citation>
    <scope>NUCLEOTIDE SEQUENCE [LARGE SCALE GENOMIC DNA]</scope>
    <source>
        <strain evidence="2">3</strain>
    </source>
</reference>
<name>A0A1A8XHL9_9PROT</name>
<feature type="region of interest" description="Disordered" evidence="1">
    <location>
        <begin position="173"/>
        <end position="222"/>
    </location>
</feature>
<evidence type="ECO:0000256" key="1">
    <source>
        <dbReference type="SAM" id="MobiDB-lite"/>
    </source>
</evidence>
<dbReference type="AlphaFoldDB" id="A0A1A8XHL9"/>
<organism evidence="2 3">
    <name type="scientific">Candidatus Accumulibacter aalborgensis</name>
    <dbReference type="NCBI Taxonomy" id="1860102"/>
    <lineage>
        <taxon>Bacteria</taxon>
        <taxon>Pseudomonadati</taxon>
        <taxon>Pseudomonadota</taxon>
        <taxon>Betaproteobacteria</taxon>
        <taxon>Candidatus Accumulibacter</taxon>
    </lineage>
</organism>
<proteinExistence type="predicted"/>
<dbReference type="Proteomes" id="UP000199169">
    <property type="component" value="Unassembled WGS sequence"/>
</dbReference>
<dbReference type="EMBL" id="FLQX01000005">
    <property type="protein sequence ID" value="SBT03433.1"/>
    <property type="molecule type" value="Genomic_DNA"/>
</dbReference>
<dbReference type="SUPFAM" id="SSF48452">
    <property type="entry name" value="TPR-like"/>
    <property type="match status" value="1"/>
</dbReference>
<feature type="compositionally biased region" description="Basic and acidic residues" evidence="1">
    <location>
        <begin position="197"/>
        <end position="218"/>
    </location>
</feature>
<evidence type="ECO:0000313" key="2">
    <source>
        <dbReference type="EMBL" id="SBT03433.1"/>
    </source>
</evidence>
<keyword evidence="3" id="KW-1185">Reference proteome</keyword>
<gene>
    <name evidence="2" type="ORF">ACCAA_1020007</name>
</gene>
<evidence type="ECO:0000313" key="3">
    <source>
        <dbReference type="Proteomes" id="UP000199169"/>
    </source>
</evidence>
<dbReference type="InterPro" id="IPR011990">
    <property type="entry name" value="TPR-like_helical_dom_sf"/>
</dbReference>
<dbReference type="STRING" id="1860102.ACCAA_1020007"/>